<dbReference type="Gene3D" id="3.40.50.2300">
    <property type="match status" value="1"/>
</dbReference>
<keyword evidence="5" id="KW-0175">Coiled coil</keyword>
<dbReference type="PROSITE" id="PS50110">
    <property type="entry name" value="RESPONSE_REGULATORY"/>
    <property type="match status" value="1"/>
</dbReference>
<sequence>MWAELGLQTMQEALEALIAHSPDCIKIIDHDGYLVKMSPKGQVAMEVNHLGAIIGAKWHELWPMSTRPLVLKALDEARLGRHGAFRGFCPTAAGNPRWWQVDVSPLGVVEGRASHFLAVSRDISHLYVDGSQVETLRAMVADLSAERERLLEAKADEEHSERLRLLGRFVGSIIHDLNNVLAAMQSASSLLRRRIDDGVSADILDHVDQAVTYGSQLTRQLLDLSRRDEGSVESLDLADVLERDADLLRHLVGRAITIDFCRGEEVPPVLASSSRIRSVIFNLIANSRDAIGGEGAIRIELNRRTVADPSERLQPGEYVELSFVDNGCGMPPEVVARLGEPFFTTKGRGKGTGLGLASAFELAELCDGTVEIESQLGVGTTIRLILAASAAYTQYALSDNRLSSIQGGDATILLVEDSDMLRQHIGEKLKSGGYTVLEAISAKSAIALAVGAASIDLLISDLQLDQGSGAEVARELRNRYPLLPMIFVSGSVGEALPEGEIFLPKPVDTNLLNLTVAEQLGRLPGKRLTSAQRARSDRVERRIKAKDLILCFGEWRSLCNDLGRLPSQGEFTSLKPYIERSGYVVEVGGTTAVPVFKFSAASEAVETKLGRPLLGTYITARDEESLGSVTDALQRCLKGIAYHDYLALNARGVSTTFERIMFPLSDDGWFVTHIVGVTKFSEGKG</sequence>
<dbReference type="InterPro" id="IPR004358">
    <property type="entry name" value="Sig_transdc_His_kin-like_C"/>
</dbReference>
<dbReference type="SMART" id="SM00387">
    <property type="entry name" value="HATPase_c"/>
    <property type="match status" value="1"/>
</dbReference>
<dbReference type="SMART" id="SM00448">
    <property type="entry name" value="REC"/>
    <property type="match status" value="1"/>
</dbReference>
<proteinExistence type="predicted"/>
<dbReference type="SUPFAM" id="SSF47384">
    <property type="entry name" value="Homodimeric domain of signal transducing histidine kinase"/>
    <property type="match status" value="1"/>
</dbReference>
<evidence type="ECO:0000313" key="9">
    <source>
        <dbReference type="Proteomes" id="UP000583556"/>
    </source>
</evidence>
<dbReference type="PANTHER" id="PTHR43065">
    <property type="entry name" value="SENSOR HISTIDINE KINASE"/>
    <property type="match status" value="1"/>
</dbReference>
<keyword evidence="9" id="KW-1185">Reference proteome</keyword>
<dbReference type="Gene3D" id="3.30.565.10">
    <property type="entry name" value="Histidine kinase-like ATPase, C-terminal domain"/>
    <property type="match status" value="1"/>
</dbReference>
<dbReference type="CDD" id="cd00082">
    <property type="entry name" value="HisKA"/>
    <property type="match status" value="1"/>
</dbReference>
<dbReference type="GO" id="GO:0000155">
    <property type="term" value="F:phosphorelay sensor kinase activity"/>
    <property type="evidence" value="ECO:0007669"/>
    <property type="project" value="InterPro"/>
</dbReference>
<feature type="domain" description="Response regulatory" evidence="7">
    <location>
        <begin position="411"/>
        <end position="520"/>
    </location>
</feature>
<dbReference type="PROSITE" id="PS50109">
    <property type="entry name" value="HIS_KIN"/>
    <property type="match status" value="1"/>
</dbReference>
<dbReference type="InterPro" id="IPR013656">
    <property type="entry name" value="PAS_4"/>
</dbReference>
<dbReference type="SUPFAM" id="SSF55785">
    <property type="entry name" value="PYP-like sensor domain (PAS domain)"/>
    <property type="match status" value="1"/>
</dbReference>
<comment type="catalytic activity">
    <reaction evidence="1">
        <text>ATP + protein L-histidine = ADP + protein N-phospho-L-histidine.</text>
        <dbReference type="EC" id="2.7.13.3"/>
    </reaction>
</comment>
<evidence type="ECO:0000313" key="8">
    <source>
        <dbReference type="EMBL" id="NML93990.1"/>
    </source>
</evidence>
<dbReference type="EMBL" id="JABBGM010000003">
    <property type="protein sequence ID" value="NML93990.1"/>
    <property type="molecule type" value="Genomic_DNA"/>
</dbReference>
<dbReference type="InterPro" id="IPR003594">
    <property type="entry name" value="HATPase_dom"/>
</dbReference>
<dbReference type="Gene3D" id="3.30.450.20">
    <property type="entry name" value="PAS domain"/>
    <property type="match status" value="1"/>
</dbReference>
<dbReference type="EC" id="2.7.13.3" evidence="2"/>
<dbReference type="Pfam" id="PF00512">
    <property type="entry name" value="HisKA"/>
    <property type="match status" value="1"/>
</dbReference>
<dbReference type="Pfam" id="PF02518">
    <property type="entry name" value="HATPase_c"/>
    <property type="match status" value="1"/>
</dbReference>
<dbReference type="PRINTS" id="PR00344">
    <property type="entry name" value="BCTRLSENSOR"/>
</dbReference>
<dbReference type="InterPro" id="IPR003661">
    <property type="entry name" value="HisK_dim/P_dom"/>
</dbReference>
<dbReference type="PANTHER" id="PTHR43065:SF42">
    <property type="entry name" value="TWO-COMPONENT SENSOR PPRA"/>
    <property type="match status" value="1"/>
</dbReference>
<dbReference type="InterPro" id="IPR001789">
    <property type="entry name" value="Sig_transdc_resp-reg_receiver"/>
</dbReference>
<dbReference type="Pfam" id="PF00072">
    <property type="entry name" value="Response_reg"/>
    <property type="match status" value="1"/>
</dbReference>
<dbReference type="InterPro" id="IPR035965">
    <property type="entry name" value="PAS-like_dom_sf"/>
</dbReference>
<evidence type="ECO:0000259" key="7">
    <source>
        <dbReference type="PROSITE" id="PS50110"/>
    </source>
</evidence>
<accession>A0A7Y0BP42</accession>
<dbReference type="SUPFAM" id="SSF52172">
    <property type="entry name" value="CheY-like"/>
    <property type="match status" value="1"/>
</dbReference>
<dbReference type="Proteomes" id="UP000583556">
    <property type="component" value="Unassembled WGS sequence"/>
</dbReference>
<reference evidence="8 9" key="1">
    <citation type="submission" date="2020-04" db="EMBL/GenBank/DDBJ databases">
        <title>Novosphingobium sp. TW-4 isolated from soil.</title>
        <authorList>
            <person name="Dahal R.H."/>
            <person name="Chaudhary D.K."/>
        </authorList>
    </citation>
    <scope>NUCLEOTIDE SEQUENCE [LARGE SCALE GENOMIC DNA]</scope>
    <source>
        <strain evidence="8 9">TW-4</strain>
    </source>
</reference>
<dbReference type="Gene3D" id="1.10.287.130">
    <property type="match status" value="1"/>
</dbReference>
<feature type="modified residue" description="4-aspartylphosphate" evidence="4">
    <location>
        <position position="461"/>
    </location>
</feature>
<gene>
    <name evidence="8" type="ORF">HHL27_09965</name>
</gene>
<comment type="caution">
    <text evidence="8">The sequence shown here is derived from an EMBL/GenBank/DDBJ whole genome shotgun (WGS) entry which is preliminary data.</text>
</comment>
<dbReference type="InterPro" id="IPR036890">
    <property type="entry name" value="HATPase_C_sf"/>
</dbReference>
<protein>
    <recommendedName>
        <fullName evidence="2">histidine kinase</fullName>
        <ecNumber evidence="2">2.7.13.3</ecNumber>
    </recommendedName>
</protein>
<keyword evidence="3 4" id="KW-0597">Phosphoprotein</keyword>
<evidence type="ECO:0000256" key="1">
    <source>
        <dbReference type="ARBA" id="ARBA00000085"/>
    </source>
</evidence>
<dbReference type="InterPro" id="IPR011006">
    <property type="entry name" value="CheY-like_superfamily"/>
</dbReference>
<evidence type="ECO:0000256" key="5">
    <source>
        <dbReference type="SAM" id="Coils"/>
    </source>
</evidence>
<dbReference type="InterPro" id="IPR005467">
    <property type="entry name" value="His_kinase_dom"/>
</dbReference>
<name>A0A7Y0BP42_9SPHN</name>
<dbReference type="Pfam" id="PF08448">
    <property type="entry name" value="PAS_4"/>
    <property type="match status" value="1"/>
</dbReference>
<evidence type="ECO:0000256" key="3">
    <source>
        <dbReference type="ARBA" id="ARBA00022553"/>
    </source>
</evidence>
<organism evidence="8 9">
    <name type="scientific">Novosphingobium olei</name>
    <dbReference type="NCBI Taxonomy" id="2728851"/>
    <lineage>
        <taxon>Bacteria</taxon>
        <taxon>Pseudomonadati</taxon>
        <taxon>Pseudomonadota</taxon>
        <taxon>Alphaproteobacteria</taxon>
        <taxon>Sphingomonadales</taxon>
        <taxon>Sphingomonadaceae</taxon>
        <taxon>Novosphingobium</taxon>
    </lineage>
</organism>
<dbReference type="SMART" id="SM00388">
    <property type="entry name" value="HisKA"/>
    <property type="match status" value="1"/>
</dbReference>
<feature type="coiled-coil region" evidence="5">
    <location>
        <begin position="133"/>
        <end position="160"/>
    </location>
</feature>
<evidence type="ECO:0000256" key="2">
    <source>
        <dbReference type="ARBA" id="ARBA00012438"/>
    </source>
</evidence>
<dbReference type="SUPFAM" id="SSF55874">
    <property type="entry name" value="ATPase domain of HSP90 chaperone/DNA topoisomerase II/histidine kinase"/>
    <property type="match status" value="1"/>
</dbReference>
<dbReference type="AlphaFoldDB" id="A0A7Y0BP42"/>
<feature type="domain" description="Histidine kinase" evidence="6">
    <location>
        <begin position="172"/>
        <end position="390"/>
    </location>
</feature>
<dbReference type="RefSeq" id="WP_169493240.1">
    <property type="nucleotide sequence ID" value="NZ_JABBGM010000003.1"/>
</dbReference>
<evidence type="ECO:0000259" key="6">
    <source>
        <dbReference type="PROSITE" id="PS50109"/>
    </source>
</evidence>
<evidence type="ECO:0000256" key="4">
    <source>
        <dbReference type="PROSITE-ProRule" id="PRU00169"/>
    </source>
</evidence>
<dbReference type="InterPro" id="IPR036097">
    <property type="entry name" value="HisK_dim/P_sf"/>
</dbReference>